<dbReference type="PANTHER" id="PTHR37463">
    <property type="entry name" value="GSL3115 PROTEIN"/>
    <property type="match status" value="1"/>
</dbReference>
<reference evidence="1 2" key="1">
    <citation type="submission" date="2010-04" db="EMBL/GenBank/DDBJ databases">
        <authorList>
            <person name="Qin X."/>
            <person name="Bachman B."/>
            <person name="Battles P."/>
            <person name="Bell A."/>
            <person name="Bess C."/>
            <person name="Bickham C."/>
            <person name="Chaboub L."/>
            <person name="Chen D."/>
            <person name="Coyle M."/>
            <person name="Deiros D.R."/>
            <person name="Dinh H."/>
            <person name="Forbes L."/>
            <person name="Fowler G."/>
            <person name="Francisco L."/>
            <person name="Fu Q."/>
            <person name="Gubbala S."/>
            <person name="Hale W."/>
            <person name="Han Y."/>
            <person name="Hemphill L."/>
            <person name="Highlander S.K."/>
            <person name="Hirani K."/>
            <person name="Hogues M."/>
            <person name="Jackson L."/>
            <person name="Jakkamsetti A."/>
            <person name="Javaid M."/>
            <person name="Jiang H."/>
            <person name="Korchina V."/>
            <person name="Kovar C."/>
            <person name="Lara F."/>
            <person name="Lee S."/>
            <person name="Mata R."/>
            <person name="Mathew T."/>
            <person name="Moen C."/>
            <person name="Morales K."/>
            <person name="Munidasa M."/>
            <person name="Nazareth L."/>
            <person name="Ngo R."/>
            <person name="Nguyen L."/>
            <person name="Okwuonu G."/>
            <person name="Ongeri F."/>
            <person name="Patil S."/>
            <person name="Petrosino J."/>
            <person name="Pham C."/>
            <person name="Pham P."/>
            <person name="Pu L.-L."/>
            <person name="Puazo M."/>
            <person name="Raj R."/>
            <person name="Reid J."/>
            <person name="Rouhana J."/>
            <person name="Saada N."/>
            <person name="Shang Y."/>
            <person name="Simmons D."/>
            <person name="Thornton R."/>
            <person name="Warren J."/>
            <person name="Weissenberger G."/>
            <person name="Zhang J."/>
            <person name="Zhang L."/>
            <person name="Zhou C."/>
            <person name="Zhu D."/>
            <person name="Muzny D."/>
            <person name="Worley K."/>
            <person name="Gibbs R."/>
        </authorList>
    </citation>
    <scope>NUCLEOTIDE SEQUENCE [LARGE SCALE GENOMIC DNA]</scope>
    <source>
        <strain evidence="1 2">ATCC 49957</strain>
    </source>
</reference>
<dbReference type="PANTHER" id="PTHR37463:SF1">
    <property type="entry name" value="DUF2256 DOMAIN-CONTAINING PROTEIN"/>
    <property type="match status" value="1"/>
</dbReference>
<dbReference type="AlphaFoldDB" id="D5RRT6"/>
<dbReference type="Pfam" id="PF10013">
    <property type="entry name" value="DUF2256"/>
    <property type="match status" value="1"/>
</dbReference>
<keyword evidence="2" id="KW-1185">Reference proteome</keyword>
<dbReference type="HOGENOM" id="CLU_201808_0_0_5"/>
<name>D5RRT6_9PROT</name>
<evidence type="ECO:0000313" key="2">
    <source>
        <dbReference type="Proteomes" id="UP000005324"/>
    </source>
</evidence>
<dbReference type="InterPro" id="IPR017136">
    <property type="entry name" value="UCP037205"/>
</dbReference>
<evidence type="ECO:0000313" key="1">
    <source>
        <dbReference type="EMBL" id="EFH09978.1"/>
    </source>
</evidence>
<comment type="caution">
    <text evidence="1">The sequence shown here is derived from an EMBL/GenBank/DDBJ whole genome shotgun (WGS) entry which is preliminary data.</text>
</comment>
<evidence type="ECO:0008006" key="3">
    <source>
        <dbReference type="Google" id="ProtNLM"/>
    </source>
</evidence>
<protein>
    <recommendedName>
        <fullName evidence="3">DUF2256 domain-containing protein</fullName>
    </recommendedName>
</protein>
<gene>
    <name evidence="1" type="ORF">HMPREF0731_3798</name>
</gene>
<organism evidence="1 2">
    <name type="scientific">Pseudoroseomonas cervicalis ATCC 49957</name>
    <dbReference type="NCBI Taxonomy" id="525371"/>
    <lineage>
        <taxon>Bacteria</taxon>
        <taxon>Pseudomonadati</taxon>
        <taxon>Pseudomonadota</taxon>
        <taxon>Alphaproteobacteria</taxon>
        <taxon>Acetobacterales</taxon>
        <taxon>Roseomonadaceae</taxon>
        <taxon>Roseomonas</taxon>
    </lineage>
</organism>
<dbReference type="EMBL" id="ADVL01000716">
    <property type="protein sequence ID" value="EFH09978.1"/>
    <property type="molecule type" value="Genomic_DNA"/>
</dbReference>
<dbReference type="Proteomes" id="UP000005324">
    <property type="component" value="Unassembled WGS sequence"/>
</dbReference>
<dbReference type="RefSeq" id="WP_007002828.1">
    <property type="nucleotide sequence ID" value="NZ_GG770777.1"/>
</dbReference>
<dbReference type="OrthoDB" id="27194at2"/>
<accession>D5RRT6</accession>
<proteinExistence type="predicted"/>
<sequence length="59" mass="6802">MPHRKPNLPEKPCAACGRPFAWRKKWARVWEEVRYCSEACREGRHPKKHSGGGNMKSAP</sequence>